<evidence type="ECO:0000313" key="2">
    <source>
        <dbReference type="EMBL" id="OJG12345.1"/>
    </source>
</evidence>
<reference evidence="2 3" key="1">
    <citation type="submission" date="2014-12" db="EMBL/GenBank/DDBJ databases">
        <title>Draft genome sequences of 29 type strains of Enterococci.</title>
        <authorList>
            <person name="Zhong Z."/>
            <person name="Sun Z."/>
            <person name="Liu W."/>
            <person name="Zhang W."/>
            <person name="Zhang H."/>
        </authorList>
    </citation>
    <scope>NUCLEOTIDE SEQUENCE [LARGE SCALE GENOMIC DNA]</scope>
    <source>
        <strain evidence="2 3">DSM 17690</strain>
    </source>
</reference>
<accession>A0A1L8QXZ1</accession>
<dbReference type="PANTHER" id="PTHR38468">
    <property type="entry name" value="SLL0939 PROTEIN"/>
    <property type="match status" value="1"/>
</dbReference>
<dbReference type="Proteomes" id="UP000182149">
    <property type="component" value="Unassembled WGS sequence"/>
</dbReference>
<name>A0A1L8QXZ1_9ENTE</name>
<feature type="transmembrane region" description="Helical" evidence="1">
    <location>
        <begin position="65"/>
        <end position="87"/>
    </location>
</feature>
<evidence type="ECO:0008006" key="4">
    <source>
        <dbReference type="Google" id="ProtNLM"/>
    </source>
</evidence>
<evidence type="ECO:0000256" key="1">
    <source>
        <dbReference type="SAM" id="Phobius"/>
    </source>
</evidence>
<dbReference type="PANTHER" id="PTHR38468:SF1">
    <property type="entry name" value="SLL0939 PROTEIN"/>
    <property type="match status" value="1"/>
</dbReference>
<dbReference type="EMBL" id="JXKD01000001">
    <property type="protein sequence ID" value="OJG12345.1"/>
    <property type="molecule type" value="Genomic_DNA"/>
</dbReference>
<gene>
    <name evidence="2" type="ORF">RU93_GL000275</name>
</gene>
<organism evidence="2 3">
    <name type="scientific">Enterococcus aquimarinus</name>
    <dbReference type="NCBI Taxonomy" id="328396"/>
    <lineage>
        <taxon>Bacteria</taxon>
        <taxon>Bacillati</taxon>
        <taxon>Bacillota</taxon>
        <taxon>Bacilli</taxon>
        <taxon>Lactobacillales</taxon>
        <taxon>Enterococcaceae</taxon>
        <taxon>Enterococcus</taxon>
    </lineage>
</organism>
<keyword evidence="3" id="KW-1185">Reference proteome</keyword>
<dbReference type="Pfam" id="PF07784">
    <property type="entry name" value="DUF1622"/>
    <property type="match status" value="1"/>
</dbReference>
<sequence>MNSQRSEKMKQQMMHLVLPLFETIVFLLYILCILVLMWGIVLAIKDFFQTELRHPTRVDSRYNITGIRSFLGSYILLSLEILIAADIVESIINPSIQDLIILASMVVIRTVMAYFLHKEMMDAKKEQEELKK</sequence>
<proteinExistence type="predicted"/>
<dbReference type="InterPro" id="IPR012427">
    <property type="entry name" value="DUF1622"/>
</dbReference>
<keyword evidence="1" id="KW-0812">Transmembrane</keyword>
<dbReference type="STRING" id="328396.RU93_GL000275"/>
<keyword evidence="1" id="KW-1133">Transmembrane helix</keyword>
<protein>
    <recommendedName>
        <fullName evidence="4">DUF1622 domain-containing protein</fullName>
    </recommendedName>
</protein>
<feature type="transmembrane region" description="Helical" evidence="1">
    <location>
        <begin position="99"/>
        <end position="116"/>
    </location>
</feature>
<comment type="caution">
    <text evidence="2">The sequence shown here is derived from an EMBL/GenBank/DDBJ whole genome shotgun (WGS) entry which is preliminary data.</text>
</comment>
<feature type="transmembrane region" description="Helical" evidence="1">
    <location>
        <begin position="20"/>
        <end position="44"/>
    </location>
</feature>
<dbReference type="AlphaFoldDB" id="A0A1L8QXZ1"/>
<keyword evidence="1" id="KW-0472">Membrane</keyword>
<evidence type="ECO:0000313" key="3">
    <source>
        <dbReference type="Proteomes" id="UP000182149"/>
    </source>
</evidence>